<comment type="subcellular location">
    <subcellularLocation>
        <location evidence="1">Membrane</location>
        <topology evidence="1">Multi-pass membrane protein</topology>
    </subcellularLocation>
</comment>
<dbReference type="GO" id="GO:0016020">
    <property type="term" value="C:membrane"/>
    <property type="evidence" value="ECO:0007669"/>
    <property type="project" value="UniProtKB-SubCell"/>
</dbReference>
<protein>
    <submittedName>
        <fullName evidence="6">Cl-channel voltage-gated family protein</fullName>
    </submittedName>
</protein>
<evidence type="ECO:0000256" key="1">
    <source>
        <dbReference type="ARBA" id="ARBA00004141"/>
    </source>
</evidence>
<keyword evidence="7" id="KW-1185">Reference proteome</keyword>
<proteinExistence type="predicted"/>
<dbReference type="OrthoDB" id="9767361at2"/>
<dbReference type="GO" id="GO:0015108">
    <property type="term" value="F:chloride transmembrane transporter activity"/>
    <property type="evidence" value="ECO:0007669"/>
    <property type="project" value="InterPro"/>
</dbReference>
<dbReference type="Gene3D" id="1.10.3080.10">
    <property type="entry name" value="Clc chloride channel"/>
    <property type="match status" value="1"/>
</dbReference>
<gene>
    <name evidence="6" type="ordered locus">Turpa_1982</name>
</gene>
<dbReference type="PATRIC" id="fig|869212.3.peg.1986"/>
<feature type="transmembrane region" description="Helical" evidence="5">
    <location>
        <begin position="380"/>
        <end position="400"/>
    </location>
</feature>
<evidence type="ECO:0000256" key="2">
    <source>
        <dbReference type="ARBA" id="ARBA00022692"/>
    </source>
</evidence>
<dbReference type="Proteomes" id="UP000006048">
    <property type="component" value="Chromosome"/>
</dbReference>
<dbReference type="InterPro" id="IPR014743">
    <property type="entry name" value="Cl-channel_core"/>
</dbReference>
<dbReference type="AlphaFoldDB" id="I4B5S2"/>
<feature type="transmembrane region" description="Helical" evidence="5">
    <location>
        <begin position="188"/>
        <end position="206"/>
    </location>
</feature>
<dbReference type="PRINTS" id="PR00762">
    <property type="entry name" value="CLCHANNEL"/>
</dbReference>
<dbReference type="InterPro" id="IPR050368">
    <property type="entry name" value="ClC-type_chloride_channel"/>
</dbReference>
<keyword evidence="2 5" id="KW-0812">Transmembrane</keyword>
<evidence type="ECO:0000256" key="4">
    <source>
        <dbReference type="ARBA" id="ARBA00023136"/>
    </source>
</evidence>
<dbReference type="EMBL" id="CP002959">
    <property type="protein sequence ID" value="AFM12629.1"/>
    <property type="molecule type" value="Genomic_DNA"/>
</dbReference>
<feature type="transmembrane region" description="Helical" evidence="5">
    <location>
        <begin position="226"/>
        <end position="244"/>
    </location>
</feature>
<dbReference type="PANTHER" id="PTHR43427">
    <property type="entry name" value="CHLORIDE CHANNEL PROTEIN CLC-E"/>
    <property type="match status" value="1"/>
</dbReference>
<organism evidence="6 7">
    <name type="scientific">Turneriella parva (strain ATCC BAA-1111 / DSM 21527 / NCTC 11395 / H)</name>
    <name type="common">Leptospira parva</name>
    <dbReference type="NCBI Taxonomy" id="869212"/>
    <lineage>
        <taxon>Bacteria</taxon>
        <taxon>Pseudomonadati</taxon>
        <taxon>Spirochaetota</taxon>
        <taxon>Spirochaetia</taxon>
        <taxon>Leptospirales</taxon>
        <taxon>Leptospiraceae</taxon>
        <taxon>Turneriella</taxon>
    </lineage>
</organism>
<dbReference type="CDD" id="cd03682">
    <property type="entry name" value="ClC_sycA_like"/>
    <property type="match status" value="1"/>
</dbReference>
<reference evidence="6 7" key="1">
    <citation type="submission" date="2012-06" db="EMBL/GenBank/DDBJ databases">
        <title>The complete chromosome of genome of Turneriella parva DSM 21527.</title>
        <authorList>
            <consortium name="US DOE Joint Genome Institute (JGI-PGF)"/>
            <person name="Lucas S."/>
            <person name="Han J."/>
            <person name="Lapidus A."/>
            <person name="Bruce D."/>
            <person name="Goodwin L."/>
            <person name="Pitluck S."/>
            <person name="Peters L."/>
            <person name="Kyrpides N."/>
            <person name="Mavromatis K."/>
            <person name="Ivanova N."/>
            <person name="Mikhailova N."/>
            <person name="Chertkov O."/>
            <person name="Detter J.C."/>
            <person name="Tapia R."/>
            <person name="Han C."/>
            <person name="Land M."/>
            <person name="Hauser L."/>
            <person name="Markowitz V."/>
            <person name="Cheng J.-F."/>
            <person name="Hugenholtz P."/>
            <person name="Woyke T."/>
            <person name="Wu D."/>
            <person name="Gronow S."/>
            <person name="Wellnitz S."/>
            <person name="Brambilla E."/>
            <person name="Klenk H.-P."/>
            <person name="Eisen J.A."/>
        </authorList>
    </citation>
    <scope>NUCLEOTIDE SEQUENCE [LARGE SCALE GENOMIC DNA]</scope>
    <source>
        <strain evidence="7">ATCC BAA-1111 / DSM 21527 / NCTC 11395 / H</strain>
    </source>
</reference>
<sequence>MRSSNLLTSFAKAQLPRFIFGLRWLTISALVGSIAGTASAWFLISLNAVTGFREAHAAIIWLLPVAGLVVGALYHFWAGPAEQGNNLLIDAIHDPVQRVPLRMAPLVYVGTMITHLFGGSAGREGTALQMSASLAHPLVRLFKMNAHDKRLLLIAAISAGFGSVFGTPLAGAIFALEVFLVGSVRYDAIFPAFAAGILANYVGHLWHAPHTVYRVGAIPPLDANAFVWAMAAGLIFGIVAWLFSHGMHRLQRTFKVMVPHAVMRPVVGGLIVAVAVYFVGTRYIGLGVPVIEQAFAMQAAPHEFVLKIAFTILTLAAGFKGGEVTPLFFIGAVLGSALSIFMPLPVGLLAAMGFVAVFAGATNTPLACTVMAMELFGADAGVYAAIACVIAFLSSGKATIYTKQQRA</sequence>
<name>I4B5S2_TURPD</name>
<dbReference type="PANTHER" id="PTHR43427:SF12">
    <property type="entry name" value="CHLORIDE TRANSPORTER"/>
    <property type="match status" value="1"/>
</dbReference>
<evidence type="ECO:0000313" key="6">
    <source>
        <dbReference type="EMBL" id="AFM12629.1"/>
    </source>
</evidence>
<dbReference type="InterPro" id="IPR001807">
    <property type="entry name" value="ClC"/>
</dbReference>
<evidence type="ECO:0000256" key="5">
    <source>
        <dbReference type="SAM" id="Phobius"/>
    </source>
</evidence>
<feature type="transmembrane region" description="Helical" evidence="5">
    <location>
        <begin position="327"/>
        <end position="360"/>
    </location>
</feature>
<keyword evidence="3 5" id="KW-1133">Transmembrane helix</keyword>
<dbReference type="SUPFAM" id="SSF81340">
    <property type="entry name" value="Clc chloride channel"/>
    <property type="match status" value="1"/>
</dbReference>
<feature type="transmembrane region" description="Helical" evidence="5">
    <location>
        <begin position="56"/>
        <end position="77"/>
    </location>
</feature>
<accession>I4B5S2</accession>
<feature type="transmembrane region" description="Helical" evidence="5">
    <location>
        <begin position="304"/>
        <end position="320"/>
    </location>
</feature>
<feature type="transmembrane region" description="Helical" evidence="5">
    <location>
        <begin position="151"/>
        <end position="176"/>
    </location>
</feature>
<feature type="transmembrane region" description="Helical" evidence="5">
    <location>
        <begin position="20"/>
        <end position="44"/>
    </location>
</feature>
<dbReference type="RefSeq" id="WP_014803136.1">
    <property type="nucleotide sequence ID" value="NC_018020.1"/>
</dbReference>
<dbReference type="HOGENOM" id="CLU_015263_1_1_12"/>
<keyword evidence="4 5" id="KW-0472">Membrane</keyword>
<dbReference type="KEGG" id="tpx:Turpa_1982"/>
<dbReference type="Pfam" id="PF00654">
    <property type="entry name" value="Voltage_CLC"/>
    <property type="match status" value="1"/>
</dbReference>
<feature type="transmembrane region" description="Helical" evidence="5">
    <location>
        <begin position="265"/>
        <end position="284"/>
    </location>
</feature>
<dbReference type="STRING" id="869212.Turpa_1982"/>
<evidence type="ECO:0000313" key="7">
    <source>
        <dbReference type="Proteomes" id="UP000006048"/>
    </source>
</evidence>
<evidence type="ECO:0000256" key="3">
    <source>
        <dbReference type="ARBA" id="ARBA00022989"/>
    </source>
</evidence>